<dbReference type="PANTHER" id="PTHR19376">
    <property type="entry name" value="DNA-DIRECTED RNA POLYMERASE"/>
    <property type="match status" value="1"/>
</dbReference>
<dbReference type="Pfam" id="PF05000">
    <property type="entry name" value="RNA_pol_Rpb1_4"/>
    <property type="match status" value="1"/>
</dbReference>
<feature type="region of interest" description="Disordered" evidence="9">
    <location>
        <begin position="2497"/>
        <end position="2544"/>
    </location>
</feature>
<comment type="similarity">
    <text evidence="8">Belongs to the RNA polymerase beta' chain family. RpoC2 subfamily.</text>
</comment>
<organism evidence="12">
    <name type="scientific">Lobochlamys culleus</name>
    <dbReference type="NCBI Taxonomy" id="51693"/>
    <lineage>
        <taxon>Eukaryota</taxon>
        <taxon>Viridiplantae</taxon>
        <taxon>Chlorophyta</taxon>
        <taxon>core chlorophytes</taxon>
        <taxon>Chlorophyceae</taxon>
        <taxon>CS clade</taxon>
        <taxon>Chlamydomonadales</taxon>
        <taxon>Chlamydomonadaceae</taxon>
        <taxon>Lobochlamys</taxon>
    </lineage>
</organism>
<evidence type="ECO:0000256" key="2">
    <source>
        <dbReference type="ARBA" id="ARBA00022640"/>
    </source>
</evidence>
<comment type="catalytic activity">
    <reaction evidence="8">
        <text>RNA(n) + a ribonucleoside 5'-triphosphate = RNA(n+1) + diphosphate</text>
        <dbReference type="Rhea" id="RHEA:21248"/>
        <dbReference type="Rhea" id="RHEA-COMP:14527"/>
        <dbReference type="Rhea" id="RHEA-COMP:17342"/>
        <dbReference type="ChEBI" id="CHEBI:33019"/>
        <dbReference type="ChEBI" id="CHEBI:61557"/>
        <dbReference type="ChEBI" id="CHEBI:140395"/>
        <dbReference type="EC" id="2.7.7.6"/>
    </reaction>
</comment>
<comment type="subunit">
    <text evidence="8">In plastids the minimal PEP RNA polymerase catalytic core is composed of four subunits: alpha, beta, beta', and beta''. When a (nuclear-encoded) sigma factor is associated with the core the holoenzyme is formed, which can initiate transcription.</text>
</comment>
<evidence type="ECO:0000256" key="1">
    <source>
        <dbReference type="ARBA" id="ARBA00022478"/>
    </source>
</evidence>
<dbReference type="InterPro" id="IPR042102">
    <property type="entry name" value="RNA_pol_Rpb1_3_sf"/>
</dbReference>
<dbReference type="GO" id="GO:0008270">
    <property type="term" value="F:zinc ion binding"/>
    <property type="evidence" value="ECO:0007669"/>
    <property type="project" value="UniProtKB-UniRule"/>
</dbReference>
<dbReference type="Gene3D" id="1.10.132.30">
    <property type="match status" value="1"/>
</dbReference>
<evidence type="ECO:0000259" key="10">
    <source>
        <dbReference type="Pfam" id="PF04998"/>
    </source>
</evidence>
<feature type="region of interest" description="Disordered" evidence="9">
    <location>
        <begin position="3080"/>
        <end position="3113"/>
    </location>
</feature>
<feature type="region of interest" description="Disordered" evidence="9">
    <location>
        <begin position="1230"/>
        <end position="1257"/>
    </location>
</feature>
<comment type="function">
    <text evidence="8">DNA-dependent RNA polymerase catalyzes the transcription of DNA into RNA using the four ribonucleoside triphosphates as substrates.</text>
</comment>
<evidence type="ECO:0000256" key="7">
    <source>
        <dbReference type="ARBA" id="ARBA00023163"/>
    </source>
</evidence>
<dbReference type="Gene3D" id="1.10.274.100">
    <property type="entry name" value="RNA polymerase Rpb1, domain 3"/>
    <property type="match status" value="1"/>
</dbReference>
<dbReference type="GO" id="GO:0006351">
    <property type="term" value="P:DNA-templated transcription"/>
    <property type="evidence" value="ECO:0007669"/>
    <property type="project" value="UniProtKB-UniRule"/>
</dbReference>
<keyword evidence="12" id="KW-0150">Chloroplast</keyword>
<keyword evidence="1 8" id="KW-0240">DNA-directed RNA polymerase</keyword>
<feature type="compositionally biased region" description="Polar residues" evidence="9">
    <location>
        <begin position="2528"/>
        <end position="2538"/>
    </location>
</feature>
<feature type="region of interest" description="Disordered" evidence="9">
    <location>
        <begin position="2118"/>
        <end position="2143"/>
    </location>
</feature>
<feature type="binding site" evidence="8">
    <location>
        <position position="394"/>
    </location>
    <ligand>
        <name>Zn(2+)</name>
        <dbReference type="ChEBI" id="CHEBI:29105"/>
    </ligand>
</feature>
<evidence type="ECO:0000256" key="9">
    <source>
        <dbReference type="SAM" id="MobiDB-lite"/>
    </source>
</evidence>
<keyword evidence="4 8" id="KW-0548">Nucleotidyltransferase</keyword>
<evidence type="ECO:0000256" key="6">
    <source>
        <dbReference type="ARBA" id="ARBA00022833"/>
    </source>
</evidence>
<evidence type="ECO:0000256" key="5">
    <source>
        <dbReference type="ARBA" id="ARBA00022723"/>
    </source>
</evidence>
<dbReference type="CDD" id="cd02655">
    <property type="entry name" value="RNAP_beta'_C"/>
    <property type="match status" value="1"/>
</dbReference>
<accession>A0A0S2ID28</accession>
<feature type="region of interest" description="Disordered" evidence="9">
    <location>
        <begin position="2021"/>
        <end position="2046"/>
    </location>
</feature>
<geneLocation type="chloroplast" evidence="12"/>
<dbReference type="Gene3D" id="1.10.1790.20">
    <property type="match status" value="1"/>
</dbReference>
<reference evidence="12" key="1">
    <citation type="journal article" date="2015" name="BMC Evol. Biol.">
        <title>Chloroplast phylogenomic analysis of chlorophyte green algae identifies a novel lineage sister to the Sphaeropleales (Chlorophyceae).</title>
        <authorList>
            <person name="Lemieux C."/>
            <person name="Vincent A.T."/>
            <person name="Labarre A."/>
            <person name="Otis C."/>
            <person name="Turmel M."/>
        </authorList>
    </citation>
    <scope>NUCLEOTIDE SEQUENCE</scope>
</reference>
<evidence type="ECO:0000256" key="8">
    <source>
        <dbReference type="HAMAP-Rule" id="MF_01324"/>
    </source>
</evidence>
<keyword evidence="5 8" id="KW-0479">Metal-binding</keyword>
<dbReference type="EC" id="2.7.7.6" evidence="8"/>
<dbReference type="InterPro" id="IPR012756">
    <property type="entry name" value="DNA-dir_RpoC2_beta_pp"/>
</dbReference>
<dbReference type="GO" id="GO:0009507">
    <property type="term" value="C:chloroplast"/>
    <property type="evidence" value="ECO:0007669"/>
    <property type="project" value="UniProtKB-SubCell"/>
</dbReference>
<proteinExistence type="inferred from homology"/>
<feature type="binding site" evidence="8">
    <location>
        <position position="387"/>
    </location>
    <ligand>
        <name>Zn(2+)</name>
        <dbReference type="ChEBI" id="CHEBI:29105"/>
    </ligand>
</feature>
<dbReference type="GO" id="GO:0003899">
    <property type="term" value="F:DNA-directed RNA polymerase activity"/>
    <property type="evidence" value="ECO:0007669"/>
    <property type="project" value="UniProtKB-UniRule"/>
</dbReference>
<evidence type="ECO:0000259" key="11">
    <source>
        <dbReference type="Pfam" id="PF05000"/>
    </source>
</evidence>
<name>A0A0S2ID28_9CHLO</name>
<feature type="binding site" evidence="8">
    <location>
        <position position="397"/>
    </location>
    <ligand>
        <name>Zn(2+)</name>
        <dbReference type="ChEBI" id="CHEBI:29105"/>
    </ligand>
</feature>
<comment type="cofactor">
    <cofactor evidence="8">
        <name>Zn(2+)</name>
        <dbReference type="ChEBI" id="CHEBI:29105"/>
    </cofactor>
    <text evidence="8">Binds 1 Zn(2+) ion per subunit.</text>
</comment>
<dbReference type="Gene3D" id="1.10.150.390">
    <property type="match status" value="1"/>
</dbReference>
<feature type="compositionally biased region" description="Basic and acidic residues" evidence="9">
    <location>
        <begin position="2021"/>
        <end position="2037"/>
    </location>
</feature>
<dbReference type="EMBL" id="KT625154">
    <property type="protein sequence ID" value="ALO21454.1"/>
    <property type="molecule type" value="Genomic_DNA"/>
</dbReference>
<dbReference type="GO" id="GO:0000428">
    <property type="term" value="C:DNA-directed RNA polymerase complex"/>
    <property type="evidence" value="ECO:0007669"/>
    <property type="project" value="UniProtKB-KW"/>
</dbReference>
<evidence type="ECO:0000256" key="4">
    <source>
        <dbReference type="ARBA" id="ARBA00022695"/>
    </source>
</evidence>
<evidence type="ECO:0000313" key="12">
    <source>
        <dbReference type="EMBL" id="ALO21454.1"/>
    </source>
</evidence>
<dbReference type="InterPro" id="IPR045867">
    <property type="entry name" value="DNA-dir_RpoC_beta_prime"/>
</dbReference>
<feature type="binding site" evidence="8">
    <location>
        <position position="284"/>
    </location>
    <ligand>
        <name>Zn(2+)</name>
        <dbReference type="ChEBI" id="CHEBI:29105"/>
    </ligand>
</feature>
<protein>
    <recommendedName>
        <fullName evidence="8">DNA-directed RNA polymerase subunit beta''</fullName>
        <ecNumber evidence="8">2.7.7.6</ecNumber>
    </recommendedName>
    <alternativeName>
        <fullName evidence="8">PEP</fullName>
    </alternativeName>
    <alternativeName>
        <fullName evidence="8">Plastid-encoded RNA polymerase subunit beta''</fullName>
        <shortName evidence="8">RNA polymerase subunit beta''</shortName>
    </alternativeName>
</protein>
<feature type="compositionally biased region" description="Basic residues" evidence="9">
    <location>
        <begin position="3080"/>
        <end position="3111"/>
    </location>
</feature>
<keyword evidence="2 12" id="KW-0934">Plastid</keyword>
<sequence length="3929" mass="452087">MGMWNFTAKKVALKFKKRVERINSLNSISNPLGQTKKLKNKNFRGKSVCLQVKSLKKENSSLDELALKLTQTFLNYTFDKGRLKSLVSWFLVNFGEYKTIELLEQLKSIGFEYATRAGISLGIEDLKIPPKKAFLIFEAEKDTNLAVNQYNRGEITGVERFQRLISTWHRTSEVLKQEVINNFEQTDILNPVYMMAFSGARGNISQVRQLVGMRGLMADPQGKLIDFPIRSNFREGLTLTEYIISSYGARKGIVDTALRTANAGYLTRRLVDVAQHVIIANFDCGTERGIYLSDMKEGKKTIYPLTTRLIGRVLARNIFKKESNFLQASSISQESSDTLGNKKPLFIFKRSLNKDLVASRNQEISASLALDIVKVCNKVFVRSSLTCETQKLICQLCYGWSLAQGNLVSIGEAVGVIAGQSIGEPGTQLTMRTFHTGGVFAGDISDQVRAPFNGFVYYSSLIPGVLIRSPEGKIAFLTKDDGNIYVSKNKLNSEQFSASVEKQTFNFFLDKEMNNKKIILLEDNSNNIKKFKIPAYTLLFVRNGEKAFEKEIIAQISSISRQNMKRDSSELVVNSELEGEFYAKSLVLIERFIGPKEKKTKEQDRNKMDQVLESLTWGYCWVLSGKIYQLPEGSSLFPYLGDFVAKNSAMTQINWFFKPNSSKFVFLENNFKSSNFNKNLKDKASFISKPYKNIGFRDKKTNESQLSALGNDRYEENYFFLSHKQNFYKINKISPDIKKKDKVSYQLKTIFELKTDAQVAEKKLKKKQVFSSNTFSHIKKEKFVFNKNSLIKLDIKSQNKKTLPLAATKLLQKKKDVNLYLFPSGCKPGADARRVYKEYKKTNKKKNKRIFLYHSSAVIPAKLVSPQSGDSFKLSLNRWPERFNQTGSKNIYKNNKIVQQTIFSMEIPKLKYKKLGYFLSKDFKATQNFYKTMSMFKIKKFNLYRNSNKLIFQSSVPQYSKEKALLSSPAYQEANFSFFKQIKLRNPLVKKKKKIFFFLPSGLNLKKQPIFSYRLISNIPAPLSKSFFKKIKQKKTKLIDKRSDSLLYLYPHKTKLKSSGLLAKINSNSIKEIYSSPLKKSMVAELSSISLDGSHQSFIPAEMRSKTAIKKVYMGDEKFACEQKKSFIGLNVLFWFATDFKKQLQESNLNLSLKVSKLKKLQSISKQSLKKNLNKQLELFCLCKTSFIKSKFVSFDIFLSNSFAVIPDMVVPEDNWSSLLSSSFRSIKPFGHKPQLKNPSGISPGAKKKRGPEQKKKEARIFKKWKEHLLIDSLNFSQFLTKVSLFYLVHVNFLLLAKQSYHFQEMKNLAKKTNKFRLSRLNLQRKNTKGIVKLIPSLAGSGYLFKLFKQSLNIKRSLNQPFGHKSQPSADRGSNLTILDLSKYKMKKHFYEKFSLQSKKINSYSVFPTGREVLDIPYGTQTLPIKSILKNSKKNNSLVELIKPILRDFPSDLQKSITKNLISLVSRYLLMNKKALQETKSSEHHEIYFIAQEFYNFICMPSLKKIKKKLAYKKKLENKKVESKTTYTTMSLDLTKNIFSKKQEKNFEKPINFKKAKIELINLQGKFLFYSQKVNKTKRLINKDWLLLQEERKKTFYHIGDVIAAPLLSQRSLSQQSLSQQSLSHLRCDIKSDIKRYKKILKGHKPLKSNFLYFFDNSKQKNTMLISKASKEKLQVSNNDAYVYTSLKKDYKKNNLKNSIKGNPLKIVLSEKHYKNMKFYFKSFSTDFKIKNFVGISEKNSTEGLYGRFHKKNDTENIISIRKTSNFKKIKINKKKFSLVYINKSFNFNWLYKLKEVYVNLYLNLDLKGASDLYMPTALAYEPETLINRLENLKQKSIVNKNFNILSLLINKSFKNLKKLMLKCLLVETLTFLLIQKTKKKRCLCTIKKGWVYKKLNFTFDSKLDKKNKVPFLTSLKVTEGNANMIFPGKKIFDDLLFDSTPIYLEMLTIPNILPKLERNFKKSFSLYPKGFFSLHKEVTSKNLYVSLLNPSGISQRVDSQDLASFFSNYADIKSMKKCGDNEAGVDKSEKPFEHKSNPTPNESDLLSTEINKTTETTKPDCEPFGHKPKDIEKLKQKTKKFNFDKLVWVKNPKPRFKPKIVPEPSWKEYDVCIPKRKDSELDQEVSEPKSPGTPKGLEHANEAPGDIQNLIDKTIETNLPVNPFIQTELDNTNSEVNINLQKFNFKLRLNSFYMLKKEEYLKNFGLCPKGLGSESKSKNNNKEYPIFLIRTINEYSMSDISRYKKKLISENNKWDFYRNLSLNIGFVLPSIQHLKNPSGISKKPFGHKQKSREPFFYQNYKPFSIHAHRKKKKILSKKLENFLCIKSKLTFSNSFIPSEVALVSKREDISKLRPFGHKPNQGFALCPKGLLRKVYLKNKKNKLFISKHNLEKIELAYKKQDAYLKKLTFFNQTQNSFLLQNAYKSNLILNKQKKTNRFAAKNPQKEFKLERSLYLPFNFIFPHQGTNTSLEKNLSSSSLLNTSLFLSPQSSAERLESIGPFGHKPKVKNPSGISSGTPQWPGPANEASLSHATSGITTPPLESFELMPEGSLRTQSKKTRPQVEAPGRKQNLIYKKNIKREEKNPSGIRRSELYSLEEIDKKKLSGKLIKQPDLQFLKSSENQLFKQSLNIKRSCMPSLRDAKLAYKKQKMGKEVFHPQLNFVSKGLLDLIYCYKGINLNSLFMNFSISKSFDSVFKKSKYIFNASKLIYPSKLFFQNKDSLKEVLRLLNKKLNSYTKSTKNLKSLSKKVRVSTQTKSSFIGDRHSTKDTKFRQFPWKPFGFKKSSYVNGEPFALNLLKTASLIDIAPKKALNILFLKQIFEQPYFAYCLHTKIQIIKTKKSSSTLLNKGGYIYAYRKSRKKKLNGGLFLINSESFHFNNSIDTTLFLLNNIKKKPFGHKPFYHISDVILKGHKQQDQKLAFYKVLKNNLELTNSKHRLLGRSNNFSVSANTFDVKQNEKLDSLTSNSKKEGEELFSSSQTLFEQSKFSLLLKNTFSYNKVLNLSKNNKNKNKHKTEFFVTVNQKMSILKPLAKTKYYSPFEGEIVKVSNFSRFHFTPLVSNISPLSIFLPGLFKKPGRKSLNKKHKKNKKKENAIKRKNHSTNHDKKPKGFLTNYPKLEKNHLSFLRKFTSCLILTKNDCQSFYRFYRPSTSEFQENVSYQHSLKEADFSFKEHFVEYISNSQNKDFLEHPIRPDGVEMRSSSNSALFFKKRNFFSGSEATIDQNKELAYKQFSKSITNAFEITLKETLSLALKQFKDAMPVEVSDKTDFTGSKSQQSDLLNSFNFYPNKGLSKQSFTSADQQQSWKKDQTNIKSIQKEVLTQIKIKTKIIKPNKSAVSQQRSWDTASNELGFSNTNFFTIKNKKFKPTQTTVGNFVVPGNLNSFFNWNTPNLLKKGFVTGGLLIHLGLSNRSLRIENFIDGLLIFQKFNKNSNLLQKEVYIKEKINKFQNKASLDVFQKNSIRKTLGFINYKNSFYSSSDSLNNLNFKSRIPMPSLRDAKLAYKKKGIHNKKKEKRYSSFSPDFINLEKNGDLSLDSLISKLTLVQVNNLNTEKIVSNNLPICTFTNTGFKSLTSFINKNNLFTKPETTTLQQQKSFEPLVETSHLGPLHQVEGHTPRTDFIVTLRKTQPLFISPRSIFHYQNGEFVNKKNPVMTLTFQSLKTGDIVQGIPKVEQFFEARTTKRGRLFLDSIPNLLTALFLYYRNTLAFYIFSTSKNSAKTNIFLKENDSRLVSKDIKSSKNLKTKRAKKLTKNTIKLINSKSGFENKQRTQDTQINVTYKDAVRQSIYKIQQIIVDGVQRVYKAQGVTIADKHLEIIVKQMTTKVIIVQGGQTGFFPGETVNLDFVEHVNSLLMRGGAEYEPQVLGITKASLEVESFLSAASFQQTTKILSSAALSNKKDFLKGLKQNVILGNLIPAGTGYYSTF</sequence>
<evidence type="ECO:0000256" key="3">
    <source>
        <dbReference type="ARBA" id="ARBA00022679"/>
    </source>
</evidence>
<dbReference type="PANTHER" id="PTHR19376:SF68">
    <property type="entry name" value="DNA-DIRECTED RNA POLYMERASE SUBUNIT BETA"/>
    <property type="match status" value="1"/>
</dbReference>
<feature type="domain" description="RNA polymerase Rpb1" evidence="10">
    <location>
        <begin position="236"/>
        <end position="657"/>
    </location>
</feature>
<dbReference type="SUPFAM" id="SSF64484">
    <property type="entry name" value="beta and beta-prime subunits of DNA dependent RNA-polymerase"/>
    <property type="match status" value="2"/>
</dbReference>
<dbReference type="HAMAP" id="MF_01324">
    <property type="entry name" value="RNApol_bact_RpoC2"/>
    <property type="match status" value="1"/>
</dbReference>
<dbReference type="InterPro" id="IPR038120">
    <property type="entry name" value="Rpb1_funnel_sf"/>
</dbReference>
<dbReference type="InterPro" id="IPR007083">
    <property type="entry name" value="RNA_pol_Rpb1_4"/>
</dbReference>
<keyword evidence="7 8" id="KW-0804">Transcription</keyword>
<dbReference type="Pfam" id="PF04998">
    <property type="entry name" value="RNA_pol_Rpb1_5"/>
    <property type="match status" value="1"/>
</dbReference>
<dbReference type="InterPro" id="IPR007081">
    <property type="entry name" value="RNA_pol_Rpb1_5"/>
</dbReference>
<gene>
    <name evidence="8 12" type="primary">rpoC2</name>
</gene>
<keyword evidence="3 8" id="KW-0808">Transferase</keyword>
<dbReference type="GO" id="GO:0003677">
    <property type="term" value="F:DNA binding"/>
    <property type="evidence" value="ECO:0007669"/>
    <property type="project" value="UniProtKB-UniRule"/>
</dbReference>
<keyword evidence="6 8" id="KW-0862">Zinc</keyword>
<comment type="subcellular location">
    <subcellularLocation>
        <location evidence="8">Plastid</location>
        <location evidence="8">Chloroplast</location>
    </subcellularLocation>
</comment>
<feature type="domain" description="RNA polymerase Rpb1" evidence="11">
    <location>
        <begin position="155"/>
        <end position="233"/>
    </location>
</feature>